<dbReference type="EnsemblMetazoa" id="MDOA014706-RA">
    <property type="protein sequence ID" value="MDOA014706-PA"/>
    <property type="gene ID" value="MDOA014706"/>
</dbReference>
<dbReference type="KEGG" id="mde:101892027"/>
<feature type="transmembrane region" description="Helical" evidence="10">
    <location>
        <begin position="947"/>
        <end position="967"/>
    </location>
</feature>
<feature type="transmembrane region" description="Helical" evidence="10">
    <location>
        <begin position="861"/>
        <end position="881"/>
    </location>
</feature>
<dbReference type="Pfam" id="PF00664">
    <property type="entry name" value="ABC_membrane"/>
    <property type="match status" value="2"/>
</dbReference>
<keyword evidence="2" id="KW-0813">Transport</keyword>
<feature type="region of interest" description="Disordered" evidence="9">
    <location>
        <begin position="669"/>
        <end position="692"/>
    </location>
</feature>
<dbReference type="InterPro" id="IPR027417">
    <property type="entry name" value="P-loop_NTPase"/>
</dbReference>
<dbReference type="InterPro" id="IPR044726">
    <property type="entry name" value="ABCC_6TM_D2"/>
</dbReference>
<dbReference type="CDD" id="cd03250">
    <property type="entry name" value="ABCC_MRP_domain1"/>
    <property type="match status" value="1"/>
</dbReference>
<dbReference type="GO" id="GO:0005524">
    <property type="term" value="F:ATP binding"/>
    <property type="evidence" value="ECO:0007669"/>
    <property type="project" value="UniProtKB-KW"/>
</dbReference>
<feature type="domain" description="ABC transporter" evidence="11">
    <location>
        <begin position="424"/>
        <end position="650"/>
    </location>
</feature>
<dbReference type="VEuPathDB" id="VectorBase:MDOA014706"/>
<sequence length="1303" mass="148691">MNKSKYKNERKPNPILEANFLSKWFFWWTRDTFKRGYREQLQPDDLYAHIPTLDSRNVSFALIKHWEKEVRRKKPNLLHMIFRAYGWKFVPICILYSILEISIHSSQPLFLGGLVSYFAEGQTDISKQQAYLYATGIVLCSLVATLCFHPFMFYLFEVGTRIRLACSGLVYRKCLRSSVTADNRGMSGFAIAVLSSDLPQFDITFYFFHDLWKGPIEACIMGYLMYLQVGWPAIVGLGFIIIFIPLQGWAAKASAHFRYESAEHGDDRVNLMNEIITAMQVIKMYAWEKSFAKLIAIIRKKEVKAIRGSMNIYAALQCTNMISKFSLFISLVAYVYTGDIVTAKKVFIVSSYYDVLNDSLLHFWPLAVTTWAETVVCARRVVMFLMQSEDPADGGIENFAMDDDDDKGNFSGRVHNPRAIKKGVFLHNLTASWDKVDSESRRKHIDNVSAVITEKQFVGIVGNVGSGKTTLLNAILGELEIIHGNVEVNGQVSYAPQEAWVFEGSIRDNIVFVEKYDEARYKAVLNACELERDISLFPYGDSTIVGERGISLSGGQKARIGLARAVYRQADIYVFDDPLSAVDSHVGKLLLSKCFNRFLTDKIRILVTHHIHHLKNTDHLILMENARVVEQGPYETLKHSIVFRALLEQEEEDSKQALKHTDSIIDNDKKDTKDEVERVTKQDKGEDRKENQMQGSVRLQTYLSYFHALGKPWVIIFVFLLFIMARACEALMDIFIARWATWEETQPTEHDSYAEYTSKRKRMVSIYTVLIICTLVLYIARTFGFFMICLKISLRLHDSLFNGIIRSYMYFFNTNPSGRILNRFSSDINNIDVALPQAMLDSISFIVNAVAVLVVVATANYWLLIPAFIMILLLYACRGLYIGASRSLKRIEVMTRSPVYSHTNQTFQGLTTIRALHASRHLEAEFHDHQNNNTSALYLYVTTNRAFAFWTDLICVLYILAVTFSFLLINQEFYSGDVGLAITQSMSLVIMCQWGMRQTAEMENNMTSVERVIEYIELPTEPSLETDASVRLPENWPATGRMHFKDLKLKYSENSDYILKGLNFSIKPTEKIGIVGRTGAGKSSIIQAIFRLARNDGLLDIDGFDIERLGLHDLRSRISIIPQDPVLFSGALRFNLDPFDERTDEEIWHALDDVKLKNYVKSLEGGLSTRVYDGGSNFSMGQKQLICMARAILRHNKILIMDEATANVDPETDKFIQEAIHTKFEKCTVLTIAHRLHTVMDNDRVLVMDAGSAVELGHPHQLLQNPEGHLFKFVEKTGPGTSKHLRYIAEQSYRKRVTNKKSE</sequence>
<evidence type="ECO:0000259" key="12">
    <source>
        <dbReference type="PROSITE" id="PS50929"/>
    </source>
</evidence>
<dbReference type="Gene3D" id="3.40.50.300">
    <property type="entry name" value="P-loop containing nucleotide triphosphate hydrolases"/>
    <property type="match status" value="2"/>
</dbReference>
<evidence type="ECO:0000256" key="10">
    <source>
        <dbReference type="SAM" id="Phobius"/>
    </source>
</evidence>
<evidence type="ECO:0000313" key="13">
    <source>
        <dbReference type="EnsemblMetazoa" id="MDOA014706-PA"/>
    </source>
</evidence>
<dbReference type="Pfam" id="PF00005">
    <property type="entry name" value="ABC_tran"/>
    <property type="match status" value="2"/>
</dbReference>
<evidence type="ECO:0000256" key="8">
    <source>
        <dbReference type="ARBA" id="ARBA00023136"/>
    </source>
</evidence>
<dbReference type="SUPFAM" id="SSF90123">
    <property type="entry name" value="ABC transporter transmembrane region"/>
    <property type="match status" value="2"/>
</dbReference>
<gene>
    <name evidence="13" type="primary">101892027</name>
    <name evidence="15" type="synonym">LOC101892027</name>
</gene>
<evidence type="ECO:0000256" key="3">
    <source>
        <dbReference type="ARBA" id="ARBA00022692"/>
    </source>
</evidence>
<evidence type="ECO:0000313" key="14">
    <source>
        <dbReference type="Proteomes" id="UP001652621"/>
    </source>
</evidence>
<dbReference type="PROSITE" id="PS00211">
    <property type="entry name" value="ABC_TRANSPORTER_1"/>
    <property type="match status" value="1"/>
</dbReference>
<dbReference type="FunFam" id="3.40.50.300:FF:000163">
    <property type="entry name" value="Multidrug resistance-associated protein member 4"/>
    <property type="match status" value="1"/>
</dbReference>
<dbReference type="CDD" id="cd18580">
    <property type="entry name" value="ABC_6TM_ABCC_D2"/>
    <property type="match status" value="1"/>
</dbReference>
<keyword evidence="4" id="KW-0677">Repeat</keyword>
<dbReference type="InterPro" id="IPR011527">
    <property type="entry name" value="ABC1_TM_dom"/>
</dbReference>
<evidence type="ECO:0000313" key="15">
    <source>
        <dbReference type="RefSeq" id="XP_005176101.1"/>
    </source>
</evidence>
<dbReference type="InterPro" id="IPR017871">
    <property type="entry name" value="ABC_transporter-like_CS"/>
</dbReference>
<proteinExistence type="predicted"/>
<dbReference type="CDD" id="cd03244">
    <property type="entry name" value="ABCC_MRP_domain2"/>
    <property type="match status" value="1"/>
</dbReference>
<feature type="compositionally biased region" description="Basic and acidic residues" evidence="9">
    <location>
        <begin position="669"/>
        <end position="691"/>
    </location>
</feature>
<dbReference type="PROSITE" id="PS50929">
    <property type="entry name" value="ABC_TM1F"/>
    <property type="match status" value="2"/>
</dbReference>
<name>A0A1I8NFU7_MUSDO</name>
<dbReference type="InterPro" id="IPR050173">
    <property type="entry name" value="ABC_transporter_C-like"/>
</dbReference>
<keyword evidence="14" id="KW-1185">Reference proteome</keyword>
<dbReference type="PANTHER" id="PTHR24223:SF324">
    <property type="entry name" value="LD17001P"/>
    <property type="match status" value="1"/>
</dbReference>
<dbReference type="InterPro" id="IPR003593">
    <property type="entry name" value="AAA+_ATPase"/>
</dbReference>
<feature type="domain" description="ABC transmembrane type-1" evidence="12">
    <location>
        <begin position="716"/>
        <end position="1004"/>
    </location>
</feature>
<dbReference type="SMART" id="SM00382">
    <property type="entry name" value="AAA"/>
    <property type="match status" value="2"/>
</dbReference>
<feature type="domain" description="ABC transporter" evidence="11">
    <location>
        <begin position="1042"/>
        <end position="1275"/>
    </location>
</feature>
<dbReference type="FunFam" id="3.40.50.300:FF:000973">
    <property type="entry name" value="Multidrug resistance-associated protein 4"/>
    <property type="match status" value="1"/>
</dbReference>
<keyword evidence="3 10" id="KW-0812">Transmembrane</keyword>
<organism evidence="13">
    <name type="scientific">Musca domestica</name>
    <name type="common">House fly</name>
    <dbReference type="NCBI Taxonomy" id="7370"/>
    <lineage>
        <taxon>Eukaryota</taxon>
        <taxon>Metazoa</taxon>
        <taxon>Ecdysozoa</taxon>
        <taxon>Arthropoda</taxon>
        <taxon>Hexapoda</taxon>
        <taxon>Insecta</taxon>
        <taxon>Pterygota</taxon>
        <taxon>Neoptera</taxon>
        <taxon>Endopterygota</taxon>
        <taxon>Diptera</taxon>
        <taxon>Brachycera</taxon>
        <taxon>Muscomorpha</taxon>
        <taxon>Muscoidea</taxon>
        <taxon>Muscidae</taxon>
        <taxon>Musca</taxon>
    </lineage>
</organism>
<protein>
    <submittedName>
        <fullName evidence="15">Probable multidrug resistance-associated protein lethal(2)03659</fullName>
    </submittedName>
</protein>
<evidence type="ECO:0000256" key="5">
    <source>
        <dbReference type="ARBA" id="ARBA00022741"/>
    </source>
</evidence>
<dbReference type="eggNOG" id="KOG0054">
    <property type="taxonomic scope" value="Eukaryota"/>
</dbReference>
<dbReference type="InterPro" id="IPR036640">
    <property type="entry name" value="ABC1_TM_sf"/>
</dbReference>
<feature type="transmembrane region" description="Helical" evidence="10">
    <location>
        <begin position="223"/>
        <end position="246"/>
    </location>
</feature>
<dbReference type="InterPro" id="IPR044746">
    <property type="entry name" value="ABCC_6TM_D1"/>
</dbReference>
<feature type="transmembrane region" description="Helical" evidence="10">
    <location>
        <begin position="766"/>
        <end position="788"/>
    </location>
</feature>
<evidence type="ECO:0000256" key="7">
    <source>
        <dbReference type="ARBA" id="ARBA00022989"/>
    </source>
</evidence>
<evidence type="ECO:0000256" key="4">
    <source>
        <dbReference type="ARBA" id="ARBA00022737"/>
    </source>
</evidence>
<dbReference type="RefSeq" id="XP_005176101.1">
    <property type="nucleotide sequence ID" value="XM_005176044.3"/>
</dbReference>
<dbReference type="SUPFAM" id="SSF52540">
    <property type="entry name" value="P-loop containing nucleoside triphosphate hydrolases"/>
    <property type="match status" value="2"/>
</dbReference>
<dbReference type="STRING" id="7370.A0A1I8NFU7"/>
<keyword evidence="5" id="KW-0547">Nucleotide-binding</keyword>
<keyword evidence="8 10" id="KW-0472">Membrane</keyword>
<dbReference type="PANTHER" id="PTHR24223">
    <property type="entry name" value="ATP-BINDING CASSETTE SUB-FAMILY C"/>
    <property type="match status" value="1"/>
</dbReference>
<dbReference type="GeneID" id="101892027"/>
<dbReference type="GO" id="GO:0140359">
    <property type="term" value="F:ABC-type transporter activity"/>
    <property type="evidence" value="ECO:0007669"/>
    <property type="project" value="InterPro"/>
</dbReference>
<dbReference type="Gene3D" id="1.20.1560.10">
    <property type="entry name" value="ABC transporter type 1, transmembrane domain"/>
    <property type="match status" value="2"/>
</dbReference>
<dbReference type="FunFam" id="1.20.1560.10:FF:000014">
    <property type="entry name" value="Multidrug resistance-associated protein member 4"/>
    <property type="match status" value="1"/>
</dbReference>
<feature type="transmembrane region" description="Helical" evidence="10">
    <location>
        <begin position="702"/>
        <end position="723"/>
    </location>
</feature>
<evidence type="ECO:0000259" key="11">
    <source>
        <dbReference type="PROSITE" id="PS50893"/>
    </source>
</evidence>
<evidence type="ECO:0000256" key="6">
    <source>
        <dbReference type="ARBA" id="ARBA00022840"/>
    </source>
</evidence>
<feature type="transmembrane region" description="Helical" evidence="10">
    <location>
        <begin position="80"/>
        <end position="99"/>
    </location>
</feature>
<dbReference type="Proteomes" id="UP001652621">
    <property type="component" value="Unplaced"/>
</dbReference>
<dbReference type="GO" id="GO:0016020">
    <property type="term" value="C:membrane"/>
    <property type="evidence" value="ECO:0007669"/>
    <property type="project" value="UniProtKB-SubCell"/>
</dbReference>
<comment type="subcellular location">
    <subcellularLocation>
        <location evidence="1">Membrane</location>
        <topology evidence="1">Multi-pass membrane protein</topology>
    </subcellularLocation>
</comment>
<dbReference type="GO" id="GO:0016887">
    <property type="term" value="F:ATP hydrolysis activity"/>
    <property type="evidence" value="ECO:0007669"/>
    <property type="project" value="InterPro"/>
</dbReference>
<dbReference type="PROSITE" id="PS50893">
    <property type="entry name" value="ABC_TRANSPORTER_2"/>
    <property type="match status" value="2"/>
</dbReference>
<dbReference type="VEuPathDB" id="VectorBase:MDOMA2_007441"/>
<evidence type="ECO:0000256" key="9">
    <source>
        <dbReference type="SAM" id="MobiDB-lite"/>
    </source>
</evidence>
<keyword evidence="6" id="KW-0067">ATP-binding</keyword>
<feature type="transmembrane region" description="Helical" evidence="10">
    <location>
        <begin position="130"/>
        <end position="156"/>
    </location>
</feature>
<reference evidence="15" key="2">
    <citation type="submission" date="2025-04" db="UniProtKB">
        <authorList>
            <consortium name="RefSeq"/>
        </authorList>
    </citation>
    <scope>IDENTIFICATION</scope>
    <source>
        <strain evidence="15">Aabys</strain>
    </source>
</reference>
<feature type="domain" description="ABC transmembrane type-1" evidence="12">
    <location>
        <begin position="92"/>
        <end position="360"/>
    </location>
</feature>
<evidence type="ECO:0000256" key="2">
    <source>
        <dbReference type="ARBA" id="ARBA00022448"/>
    </source>
</evidence>
<dbReference type="InterPro" id="IPR003439">
    <property type="entry name" value="ABC_transporter-like_ATP-bd"/>
</dbReference>
<dbReference type="FunFam" id="1.20.1560.10:FF:000026">
    <property type="entry name" value="Multidrug resistance-associated protein lethal(2)03659"/>
    <property type="match status" value="1"/>
</dbReference>
<accession>A0A1I8NFU7</accession>
<dbReference type="OrthoDB" id="6500128at2759"/>
<keyword evidence="7 10" id="KW-1133">Transmembrane helix</keyword>
<dbReference type="CDD" id="cd18579">
    <property type="entry name" value="ABC_6TM_ABCC_D1"/>
    <property type="match status" value="1"/>
</dbReference>
<evidence type="ECO:0000256" key="1">
    <source>
        <dbReference type="ARBA" id="ARBA00004141"/>
    </source>
</evidence>
<reference evidence="13" key="1">
    <citation type="submission" date="2020-05" db="UniProtKB">
        <authorList>
            <consortium name="EnsemblMetazoa"/>
        </authorList>
    </citation>
    <scope>IDENTIFICATION</scope>
    <source>
        <strain evidence="13">Aabys</strain>
    </source>
</reference>